<dbReference type="Gene3D" id="1.25.40.990">
    <property type="match status" value="1"/>
</dbReference>
<dbReference type="PANTHER" id="PTHR12436">
    <property type="entry name" value="80 KDA MCM3-ASSOCIATED PROTEIN"/>
    <property type="match status" value="1"/>
</dbReference>
<organism evidence="5 6">
    <name type="scientific">Plectus sambesii</name>
    <dbReference type="NCBI Taxonomy" id="2011161"/>
    <lineage>
        <taxon>Eukaryota</taxon>
        <taxon>Metazoa</taxon>
        <taxon>Ecdysozoa</taxon>
        <taxon>Nematoda</taxon>
        <taxon>Chromadorea</taxon>
        <taxon>Plectida</taxon>
        <taxon>Plectina</taxon>
        <taxon>Plectoidea</taxon>
        <taxon>Plectidae</taxon>
        <taxon>Plectus</taxon>
    </lineage>
</organism>
<evidence type="ECO:0000256" key="2">
    <source>
        <dbReference type="SAM" id="Coils"/>
    </source>
</evidence>
<reference evidence="6" key="1">
    <citation type="submission" date="2022-11" db="UniProtKB">
        <authorList>
            <consortium name="WormBaseParasite"/>
        </authorList>
    </citation>
    <scope>IDENTIFICATION</scope>
</reference>
<comment type="similarity">
    <text evidence="1">Belongs to the SAC3 family.</text>
</comment>
<dbReference type="AlphaFoldDB" id="A0A914VA99"/>
<sequence>MAFSFKIPDSLKRSPEKVAESPLRGSPKLSSIASGSSMEARKKPNYGMFGRATRPEANEQDVSQKRLQLAKRTSPSDIAKRFATRSFAKKATAKAAESIKRRTSSSTSGGHSVVSPTSKRMLTFGSVKKKGTTSKGAFKSSDRQSEMRAPAEFFPSKAMKADIAAEKESEKAVPQMSRSEIASKLRLLVGKRCHTVYEQYQLLDERDKLLCKGRVKTTDVDAAIESMGACRDMCPEKERYLREVQKRISAYECDGNGRVLPQLTVKDYSRSAADQEEPLPHELRSGPVLMMTMDYLMAEIATETPANESDLPTWYDFMWTRTRAIRKDITQQMMIDEIAVALIEKCARLHIFASHRLCEFDYNEFDQKMNTENLTKCLLSLRHLYEDLAKKDISCPNEAEFRAYDVMLNLNDSNILRQVLTYPESIRQSPEVRLAVLLFTAVQNNNYVKFFRLIKERASYLQACLCHRYFYQVRSNAIKTITRSYTLNGQYAVSDLTRLLSFESDEMSVSFAAIFGVKCDREDPTSFLLNRQRFMVPEHEAPITKHEWIESMRDRSLSEILNGGSVLTPELPDPIVSFDSNGNYLYDPVLAPYLGLGSASEELYGGLPPPALPPPPKAKELTLEDIKAIESMNSSVIREVTEPLVRLVARETFLLGVAENQLQSMTDSFTRRIVELTYEKERQESLRKKEEEKQQRQRQLVEQVAQNLLDSLLQQHVQANVSVAASQELSAARLTKKRGEISQLAVEWRDALLWATVSESVVTVCAKVFDTDVIGRRSALQAIRSRLDRLWLRQFADRWLLVGAKRRKRRLTLQQFPIGPIGDLIKSAEAMGMGRKRRRLSCPGNISIQLDRYLNYASTRNVREFVEKRHNKLASKYAAKWIAFVRRRQQRRELFESFSAGPSFDSVAEIIPTKRSRVNFPNHLNAAWKHTQQTLNWSTSDASLNFSNVDERSKRHIDLGMDILLLNNFPLLDSRVC</sequence>
<evidence type="ECO:0000313" key="5">
    <source>
        <dbReference type="Proteomes" id="UP000887566"/>
    </source>
</evidence>
<dbReference type="Proteomes" id="UP000887566">
    <property type="component" value="Unplaced"/>
</dbReference>
<feature type="domain" description="PCI" evidence="4">
    <location>
        <begin position="370"/>
        <end position="543"/>
    </location>
</feature>
<dbReference type="PROSITE" id="PS50250">
    <property type="entry name" value="PCI"/>
    <property type="match status" value="1"/>
</dbReference>
<evidence type="ECO:0000313" key="6">
    <source>
        <dbReference type="WBParaSite" id="PSAMB.scaffold1700size28606.g14521.t1"/>
    </source>
</evidence>
<keyword evidence="2" id="KW-0175">Coiled coil</keyword>
<dbReference type="GO" id="GO:0070390">
    <property type="term" value="C:transcription export complex 2"/>
    <property type="evidence" value="ECO:0007669"/>
    <property type="project" value="TreeGrafter"/>
</dbReference>
<dbReference type="GO" id="GO:0005737">
    <property type="term" value="C:cytoplasm"/>
    <property type="evidence" value="ECO:0007669"/>
    <property type="project" value="TreeGrafter"/>
</dbReference>
<name>A0A914VA99_9BILA</name>
<keyword evidence="5" id="KW-1185">Reference proteome</keyword>
<feature type="region of interest" description="Disordered" evidence="3">
    <location>
        <begin position="1"/>
        <end position="153"/>
    </location>
</feature>
<dbReference type="PANTHER" id="PTHR12436:SF3">
    <property type="entry name" value="GERMINAL-CENTER ASSOCIATED NUCLEAR PROTEIN"/>
    <property type="match status" value="1"/>
</dbReference>
<evidence type="ECO:0000256" key="3">
    <source>
        <dbReference type="SAM" id="MobiDB-lite"/>
    </source>
</evidence>
<dbReference type="WBParaSite" id="PSAMB.scaffold1700size28606.g14521.t1">
    <property type="protein sequence ID" value="PSAMB.scaffold1700size28606.g14521.t1"/>
    <property type="gene ID" value="PSAMB.scaffold1700size28606.g14521"/>
</dbReference>
<feature type="compositionally biased region" description="Basic and acidic residues" evidence="3">
    <location>
        <begin position="9"/>
        <end position="19"/>
    </location>
</feature>
<feature type="coiled-coil region" evidence="2">
    <location>
        <begin position="673"/>
        <end position="707"/>
    </location>
</feature>
<dbReference type="Pfam" id="PF03399">
    <property type="entry name" value="SAC3_GANP"/>
    <property type="match status" value="1"/>
</dbReference>
<evidence type="ECO:0000256" key="1">
    <source>
        <dbReference type="ARBA" id="ARBA00038443"/>
    </source>
</evidence>
<dbReference type="GO" id="GO:0006406">
    <property type="term" value="P:mRNA export from nucleus"/>
    <property type="evidence" value="ECO:0007669"/>
    <property type="project" value="TreeGrafter"/>
</dbReference>
<dbReference type="InterPro" id="IPR045107">
    <property type="entry name" value="SAC3/GANP/THP3"/>
</dbReference>
<feature type="compositionally biased region" description="Polar residues" evidence="3">
    <location>
        <begin position="28"/>
        <end position="37"/>
    </location>
</feature>
<dbReference type="InterPro" id="IPR005062">
    <property type="entry name" value="SAC3/GANP/THP3_conserved"/>
</dbReference>
<accession>A0A914VA99</accession>
<proteinExistence type="inferred from homology"/>
<feature type="compositionally biased region" description="Low complexity" evidence="3">
    <location>
        <begin position="104"/>
        <end position="118"/>
    </location>
</feature>
<dbReference type="InterPro" id="IPR000717">
    <property type="entry name" value="PCI_dom"/>
</dbReference>
<evidence type="ECO:0000259" key="4">
    <source>
        <dbReference type="PROSITE" id="PS50250"/>
    </source>
</evidence>
<protein>
    <submittedName>
        <fullName evidence="6">PCI domain-containing protein</fullName>
    </submittedName>
</protein>